<feature type="domain" description="Carrier" evidence="3">
    <location>
        <begin position="3"/>
        <end position="81"/>
    </location>
</feature>
<dbReference type="InterPro" id="IPR009081">
    <property type="entry name" value="PP-bd_ACP"/>
</dbReference>
<comment type="caution">
    <text evidence="4">The sequence shown here is derived from an EMBL/GenBank/DDBJ whole genome shotgun (WGS) entry which is preliminary data.</text>
</comment>
<name>A0A428WWC1_AMYBA</name>
<dbReference type="Gene3D" id="1.10.1200.10">
    <property type="entry name" value="ACP-like"/>
    <property type="match status" value="1"/>
</dbReference>
<sequence>MTEFTVLDLKRMLETSAGDAGVDWTDVTTLGTSFEEIGYDSIALLELSALVQREYGIRIPDDTLAELPTPGTVIEYLNRRAAEV</sequence>
<dbReference type="InterPro" id="IPR020806">
    <property type="entry name" value="PKS_PP-bd"/>
</dbReference>
<keyword evidence="5" id="KW-1185">Reference proteome</keyword>
<evidence type="ECO:0000259" key="3">
    <source>
        <dbReference type="PROSITE" id="PS50075"/>
    </source>
</evidence>
<dbReference type="SUPFAM" id="SSF47336">
    <property type="entry name" value="ACP-like"/>
    <property type="match status" value="1"/>
</dbReference>
<dbReference type="AlphaFoldDB" id="A0A428WWC1"/>
<dbReference type="RefSeq" id="WP_020639067.1">
    <property type="nucleotide sequence ID" value="NZ_QHHU01000010.1"/>
</dbReference>
<evidence type="ECO:0000256" key="1">
    <source>
        <dbReference type="ARBA" id="ARBA00022450"/>
    </source>
</evidence>
<dbReference type="OrthoDB" id="3537906at2"/>
<evidence type="ECO:0000256" key="2">
    <source>
        <dbReference type="ARBA" id="ARBA00022553"/>
    </source>
</evidence>
<dbReference type="GO" id="GO:0031177">
    <property type="term" value="F:phosphopantetheine binding"/>
    <property type="evidence" value="ECO:0007669"/>
    <property type="project" value="InterPro"/>
</dbReference>
<dbReference type="InterPro" id="IPR036736">
    <property type="entry name" value="ACP-like_sf"/>
</dbReference>
<gene>
    <name evidence="4" type="ORF">DMA12_09085</name>
</gene>
<dbReference type="PROSITE" id="PS50075">
    <property type="entry name" value="CARRIER"/>
    <property type="match status" value="1"/>
</dbReference>
<dbReference type="SMART" id="SM00823">
    <property type="entry name" value="PKS_PP"/>
    <property type="match status" value="1"/>
</dbReference>
<protein>
    <submittedName>
        <fullName evidence="4">Acyl carrier protein</fullName>
    </submittedName>
</protein>
<dbReference type="InterPro" id="IPR006162">
    <property type="entry name" value="Ppantetheine_attach_site"/>
</dbReference>
<keyword evidence="1" id="KW-0596">Phosphopantetheine</keyword>
<evidence type="ECO:0000313" key="5">
    <source>
        <dbReference type="Proteomes" id="UP000286716"/>
    </source>
</evidence>
<keyword evidence="2" id="KW-0597">Phosphoprotein</keyword>
<proteinExistence type="predicted"/>
<accession>A0A428WWC1</accession>
<evidence type="ECO:0000313" key="4">
    <source>
        <dbReference type="EMBL" id="RSM47369.1"/>
    </source>
</evidence>
<organism evidence="4 5">
    <name type="scientific">Amycolatopsis balhimycina DSM 5908</name>
    <dbReference type="NCBI Taxonomy" id="1081091"/>
    <lineage>
        <taxon>Bacteria</taxon>
        <taxon>Bacillati</taxon>
        <taxon>Actinomycetota</taxon>
        <taxon>Actinomycetes</taxon>
        <taxon>Pseudonocardiales</taxon>
        <taxon>Pseudonocardiaceae</taxon>
        <taxon>Amycolatopsis</taxon>
    </lineage>
</organism>
<dbReference type="PROSITE" id="PS00012">
    <property type="entry name" value="PHOSPHOPANTETHEINE"/>
    <property type="match status" value="1"/>
</dbReference>
<dbReference type="Proteomes" id="UP000286716">
    <property type="component" value="Unassembled WGS sequence"/>
</dbReference>
<reference evidence="4 5" key="1">
    <citation type="submission" date="2018-05" db="EMBL/GenBank/DDBJ databases">
        <title>Evolution of GPA BGCs.</title>
        <authorList>
            <person name="Waglechner N."/>
            <person name="Wright G.D."/>
        </authorList>
    </citation>
    <scope>NUCLEOTIDE SEQUENCE [LARGE SCALE GENOMIC DNA]</scope>
    <source>
        <strain evidence="4 5">DSM 5908</strain>
    </source>
</reference>
<dbReference type="Pfam" id="PF00550">
    <property type="entry name" value="PP-binding"/>
    <property type="match status" value="1"/>
</dbReference>
<dbReference type="EMBL" id="QHHU01000010">
    <property type="protein sequence ID" value="RSM47369.1"/>
    <property type="molecule type" value="Genomic_DNA"/>
</dbReference>